<name>A0A8T0HNL9_CERPU</name>
<organism evidence="4 5">
    <name type="scientific">Ceratodon purpureus</name>
    <name type="common">Fire moss</name>
    <name type="synonym">Dicranum purpureum</name>
    <dbReference type="NCBI Taxonomy" id="3225"/>
    <lineage>
        <taxon>Eukaryota</taxon>
        <taxon>Viridiplantae</taxon>
        <taxon>Streptophyta</taxon>
        <taxon>Embryophyta</taxon>
        <taxon>Bryophyta</taxon>
        <taxon>Bryophytina</taxon>
        <taxon>Bryopsida</taxon>
        <taxon>Dicranidae</taxon>
        <taxon>Pseudoditrichales</taxon>
        <taxon>Ditrichaceae</taxon>
        <taxon>Ceratodon</taxon>
    </lineage>
</organism>
<accession>A0A8T0HNL9</accession>
<dbReference type="PANTHER" id="PTHR48153:SF4">
    <property type="entry name" value="UBIQUITIN CARBOXYL-TERMINAL HYDROLASE MUG105"/>
    <property type="match status" value="1"/>
</dbReference>
<dbReference type="EMBL" id="CM026426">
    <property type="protein sequence ID" value="KAG0572396.1"/>
    <property type="molecule type" value="Genomic_DNA"/>
</dbReference>
<comment type="caution">
    <text evidence="4">The sequence shown here is derived from an EMBL/GenBank/DDBJ whole genome shotgun (WGS) entry which is preliminary data.</text>
</comment>
<dbReference type="EMBL" id="CM026426">
    <property type="protein sequence ID" value="KAG0572397.1"/>
    <property type="molecule type" value="Genomic_DNA"/>
</dbReference>
<keyword evidence="1" id="KW-0378">Hydrolase</keyword>
<evidence type="ECO:0000259" key="3">
    <source>
        <dbReference type="Pfam" id="PF07910"/>
    </source>
</evidence>
<feature type="region of interest" description="Disordered" evidence="2">
    <location>
        <begin position="218"/>
        <end position="279"/>
    </location>
</feature>
<protein>
    <recommendedName>
        <fullName evidence="3">UFSP1/2/DUB catalytic domain-containing protein</fullName>
    </recommendedName>
</protein>
<dbReference type="AlphaFoldDB" id="A0A8T0HNL9"/>
<gene>
    <name evidence="4" type="ORF">KC19_VG091400</name>
</gene>
<dbReference type="GO" id="GO:0019783">
    <property type="term" value="F:ubiquitin-like protein peptidase activity"/>
    <property type="evidence" value="ECO:0007669"/>
    <property type="project" value="UniProtKB-ARBA"/>
</dbReference>
<evidence type="ECO:0000313" key="4">
    <source>
        <dbReference type="EMBL" id="KAG0572397.1"/>
    </source>
</evidence>
<keyword evidence="5" id="KW-1185">Reference proteome</keyword>
<feature type="domain" description="UFSP1/2/DUB catalytic" evidence="3">
    <location>
        <begin position="360"/>
        <end position="464"/>
    </location>
</feature>
<reference evidence="4" key="1">
    <citation type="submission" date="2020-06" db="EMBL/GenBank/DDBJ databases">
        <title>WGS assembly of Ceratodon purpureus strain R40.</title>
        <authorList>
            <person name="Carey S.B."/>
            <person name="Jenkins J."/>
            <person name="Shu S."/>
            <person name="Lovell J.T."/>
            <person name="Sreedasyam A."/>
            <person name="Maumus F."/>
            <person name="Tiley G.P."/>
            <person name="Fernandez-Pozo N."/>
            <person name="Barry K."/>
            <person name="Chen C."/>
            <person name="Wang M."/>
            <person name="Lipzen A."/>
            <person name="Daum C."/>
            <person name="Saski C.A."/>
            <person name="Payton A.C."/>
            <person name="Mcbreen J.C."/>
            <person name="Conrad R.E."/>
            <person name="Kollar L.M."/>
            <person name="Olsson S."/>
            <person name="Huttunen S."/>
            <person name="Landis J.B."/>
            <person name="Wickett N.J."/>
            <person name="Johnson M.G."/>
            <person name="Rensing S.A."/>
            <person name="Grimwood J."/>
            <person name="Schmutz J."/>
            <person name="Mcdaniel S.F."/>
        </authorList>
    </citation>
    <scope>NUCLEOTIDE SEQUENCE</scope>
    <source>
        <strain evidence="4">R40</strain>
    </source>
</reference>
<dbReference type="Pfam" id="PF07910">
    <property type="entry name" value="Peptidase_C78"/>
    <property type="match status" value="2"/>
</dbReference>
<evidence type="ECO:0000313" key="5">
    <source>
        <dbReference type="Proteomes" id="UP000822688"/>
    </source>
</evidence>
<dbReference type="InterPro" id="IPR012462">
    <property type="entry name" value="UFSP1/2_DUB_cat"/>
</dbReference>
<dbReference type="Gene3D" id="3.90.70.130">
    <property type="match status" value="2"/>
</dbReference>
<dbReference type="Proteomes" id="UP000822688">
    <property type="component" value="Chromosome V"/>
</dbReference>
<feature type="compositionally biased region" description="Basic and acidic residues" evidence="2">
    <location>
        <begin position="221"/>
        <end position="276"/>
    </location>
</feature>
<dbReference type="EMBL" id="CM026426">
    <property type="protein sequence ID" value="KAG0572395.1"/>
    <property type="molecule type" value="Genomic_DNA"/>
</dbReference>
<sequence>MAQECFKKPGDRKGGNQVVERCNGQVDRTEGGGGHGYADFEAKRSRGASGYHKATGAKNKALENLEDCMKSLMITQMRESPMIVVEEGIMTLLQKCLASSSKGGSFVVVEGNLEHYESKKEVDVGWGCGWRNLEMLASYLISEDPEVREVLFGGAGYVPDIPALQQWLEIAWAKGFDVPGGEYFDWKIKGTNKWIGTTEGAALLRSFGVRARIVDFQATGGKREPPSELRSKTGTEEGHSRQQIEDKDKESVNKESEKGSPSDRDGSEASEPRRTAADNGTLDQACIVCGEHKLHDPEFRRDAQDSDMCPHCMKRLQDSGNTAKENLSNAKETQITGRHRHGWDNKTGGDGHEMGQITVKHQQLVEWVWTYFMTENVESRLSKSLHLSQRSPLYFQHRGHSQTVVGIERRKVSTSPDSEEVNLLVLDPSEKSFDIVESLRKDRGWEGLVKRGLQTLKQTEYQLCYCDRGVAKGEELENLKILTSKSYTY</sequence>
<dbReference type="PANTHER" id="PTHR48153">
    <property type="entry name" value="UFM1-SPECIFIC PROTEASE 2"/>
    <property type="match status" value="1"/>
</dbReference>
<evidence type="ECO:0000256" key="1">
    <source>
        <dbReference type="ARBA" id="ARBA00022801"/>
    </source>
</evidence>
<evidence type="ECO:0000256" key="2">
    <source>
        <dbReference type="SAM" id="MobiDB-lite"/>
    </source>
</evidence>
<feature type="domain" description="UFSP1/2/DUB catalytic" evidence="3">
    <location>
        <begin position="107"/>
        <end position="220"/>
    </location>
</feature>
<proteinExistence type="predicted"/>